<name>A0A9D1DGS4_9FIRM</name>
<dbReference type="EMBL" id="DVHE01000024">
    <property type="protein sequence ID" value="HIR50342.1"/>
    <property type="molecule type" value="Genomic_DNA"/>
</dbReference>
<dbReference type="InterPro" id="IPR006059">
    <property type="entry name" value="SBP"/>
</dbReference>
<evidence type="ECO:0000256" key="2">
    <source>
        <dbReference type="ARBA" id="ARBA00022729"/>
    </source>
</evidence>
<dbReference type="PANTHER" id="PTHR43649">
    <property type="entry name" value="ARABINOSE-BINDING PROTEIN-RELATED"/>
    <property type="match status" value="1"/>
</dbReference>
<evidence type="ECO:0000313" key="8">
    <source>
        <dbReference type="EMBL" id="HIR50342.1"/>
    </source>
</evidence>
<feature type="chain" id="PRO_5038757921" evidence="7">
    <location>
        <begin position="23"/>
        <end position="540"/>
    </location>
</feature>
<evidence type="ECO:0000256" key="7">
    <source>
        <dbReference type="SAM" id="SignalP"/>
    </source>
</evidence>
<dbReference type="Gene3D" id="3.40.190.10">
    <property type="entry name" value="Periplasmic binding protein-like II"/>
    <property type="match status" value="2"/>
</dbReference>
<reference evidence="8" key="2">
    <citation type="journal article" date="2021" name="PeerJ">
        <title>Extensive microbial diversity within the chicken gut microbiome revealed by metagenomics and culture.</title>
        <authorList>
            <person name="Gilroy R."/>
            <person name="Ravi A."/>
            <person name="Getino M."/>
            <person name="Pursley I."/>
            <person name="Horton D.L."/>
            <person name="Alikhan N.F."/>
            <person name="Baker D."/>
            <person name="Gharbi K."/>
            <person name="Hall N."/>
            <person name="Watson M."/>
            <person name="Adriaenssens E.M."/>
            <person name="Foster-Nyarko E."/>
            <person name="Jarju S."/>
            <person name="Secka A."/>
            <person name="Antonio M."/>
            <person name="Oren A."/>
            <person name="Chaudhuri R.R."/>
            <person name="La Ragione R."/>
            <person name="Hildebrand F."/>
            <person name="Pallen M.J."/>
        </authorList>
    </citation>
    <scope>NUCLEOTIDE SEQUENCE</scope>
    <source>
        <strain evidence="8">ChiBcec15-4380</strain>
    </source>
</reference>
<evidence type="ECO:0000256" key="4">
    <source>
        <dbReference type="ARBA" id="ARBA00023139"/>
    </source>
</evidence>
<comment type="caution">
    <text evidence="8">The sequence shown here is derived from an EMBL/GenBank/DDBJ whole genome shotgun (WGS) entry which is preliminary data.</text>
</comment>
<evidence type="ECO:0000313" key="9">
    <source>
        <dbReference type="Proteomes" id="UP000824239"/>
    </source>
</evidence>
<feature type="region of interest" description="Disordered" evidence="6">
    <location>
        <begin position="27"/>
        <end position="61"/>
    </location>
</feature>
<evidence type="ECO:0000256" key="6">
    <source>
        <dbReference type="SAM" id="MobiDB-lite"/>
    </source>
</evidence>
<keyword evidence="1" id="KW-1003">Cell membrane</keyword>
<feature type="compositionally biased region" description="Polar residues" evidence="6">
    <location>
        <begin position="27"/>
        <end position="56"/>
    </location>
</feature>
<dbReference type="Pfam" id="PF01547">
    <property type="entry name" value="SBP_bac_1"/>
    <property type="match status" value="1"/>
</dbReference>
<protein>
    <submittedName>
        <fullName evidence="8">Extracellular solute-binding protein</fullName>
    </submittedName>
</protein>
<dbReference type="Proteomes" id="UP000824239">
    <property type="component" value="Unassembled WGS sequence"/>
</dbReference>
<dbReference type="SUPFAM" id="SSF53850">
    <property type="entry name" value="Periplasmic binding protein-like II"/>
    <property type="match status" value="1"/>
</dbReference>
<keyword evidence="3" id="KW-0472">Membrane</keyword>
<evidence type="ECO:0000256" key="5">
    <source>
        <dbReference type="ARBA" id="ARBA00023288"/>
    </source>
</evidence>
<dbReference type="PROSITE" id="PS51257">
    <property type="entry name" value="PROKAR_LIPOPROTEIN"/>
    <property type="match status" value="1"/>
</dbReference>
<keyword evidence="2 7" id="KW-0732">Signal</keyword>
<reference evidence="8" key="1">
    <citation type="submission" date="2020-10" db="EMBL/GenBank/DDBJ databases">
        <authorList>
            <person name="Gilroy R."/>
        </authorList>
    </citation>
    <scope>NUCLEOTIDE SEQUENCE</scope>
    <source>
        <strain evidence="8">ChiBcec15-4380</strain>
    </source>
</reference>
<sequence length="540" mass="60496">MKRMHKLLALLLSILTVVSLLAACANTTQPQTDSQTQAGDTSSTEETQQPADNTAETGEPTRFTYMRGVWGPATFTPGGEYEQTLKELANVEVEVQIVPIGEYDAKVKTVAASGSLPDMMMAYGPTDAYWRDLENQGAFAPLDDYLEQYPALKSICDDSMWEMLRNPDDGHIYFMPNTCVAEMPFFIYYRQDWFEELGIEEPTTIAELEAVLETIKEKMPDVTPMTVAAGATAWLAKDLGTAFGATVSGWTPDENGNLIPDHMDEETIDFAFWLQDMKERGLLDEEADVNPDLTFGEQKFKTSRAAVICGVFNQFTGYYTSLMENDPDAKIGIIGPLTGPDGTQGGTRISFPMDRGYYFSTTAQNLDGIMAFLNWSLTDGNDFRKWGVEGKTYTVDENGVKHSIPDTEREADWVSSQIEPLTFVHVPEDNFSWDDYQANFDAIGCGDYLEYFKEKWEAYCEVKYYDYRNPTTISATNNEIGAMLTESYLSSYWYSGIITNPAITREEFDGAVQQWLDAGGQQIIDEFNTAQPDKSEPTYG</sequence>
<dbReference type="AlphaFoldDB" id="A0A9D1DGS4"/>
<proteinExistence type="predicted"/>
<evidence type="ECO:0000256" key="3">
    <source>
        <dbReference type="ARBA" id="ARBA00023136"/>
    </source>
</evidence>
<keyword evidence="4" id="KW-0564">Palmitate</keyword>
<dbReference type="InterPro" id="IPR050490">
    <property type="entry name" value="Bact_solute-bd_prot1"/>
</dbReference>
<feature type="signal peptide" evidence="7">
    <location>
        <begin position="1"/>
        <end position="22"/>
    </location>
</feature>
<evidence type="ECO:0000256" key="1">
    <source>
        <dbReference type="ARBA" id="ARBA00022475"/>
    </source>
</evidence>
<gene>
    <name evidence="8" type="ORF">IAA53_03520</name>
</gene>
<keyword evidence="5" id="KW-0449">Lipoprotein</keyword>
<dbReference type="PANTHER" id="PTHR43649:SF33">
    <property type="entry name" value="POLYGALACTURONAN_RHAMNOGALACTURONAN-BINDING PROTEIN YTCQ"/>
    <property type="match status" value="1"/>
</dbReference>
<organism evidence="8 9">
    <name type="scientific">Candidatus Avoscillospira avicola</name>
    <dbReference type="NCBI Taxonomy" id="2840706"/>
    <lineage>
        <taxon>Bacteria</taxon>
        <taxon>Bacillati</taxon>
        <taxon>Bacillota</taxon>
        <taxon>Clostridia</taxon>
        <taxon>Eubacteriales</taxon>
        <taxon>Oscillospiraceae</taxon>
        <taxon>Oscillospiraceae incertae sedis</taxon>
        <taxon>Candidatus Avoscillospira</taxon>
    </lineage>
</organism>
<accession>A0A9D1DGS4</accession>